<name>A0A650ELN8_9HELI</name>
<evidence type="ECO:0000259" key="1">
    <source>
        <dbReference type="Pfam" id="PF11823"/>
    </source>
</evidence>
<feature type="domain" description="Putative Se/S carrier protein-like" evidence="1">
    <location>
        <begin position="4"/>
        <end position="51"/>
    </location>
</feature>
<dbReference type="InterPro" id="IPR021778">
    <property type="entry name" value="Se/S_carrier-like"/>
</dbReference>
<reference evidence="2" key="1">
    <citation type="journal article" date="2020" name="J. ISSAAS">
        <title>Lactobacilli and other gastrointestinal microbiota of Peromyscus leucopus, reservoir host for agents of Lyme disease and other zoonoses in North America.</title>
        <authorList>
            <person name="Milovic A."/>
            <person name="Bassam K."/>
            <person name="Shao H."/>
            <person name="Chatzistamou I."/>
            <person name="Tufts D.M."/>
            <person name="Diuk-Wasser M."/>
            <person name="Barbour A.G."/>
        </authorList>
    </citation>
    <scope>NUCLEOTIDE SEQUENCE</scope>
    <source>
        <strain evidence="2">LL4</strain>
    </source>
</reference>
<dbReference type="AlphaFoldDB" id="A0A650ELN8"/>
<sequence>MQAYILLFNTSSAFAAERVLRSPLLGEFDFQMSLVPTPKEFLSDCGMSLLIVGGERLIDEELETFWQSVESILQSKKIHYRIQRVI</sequence>
<proteinExistence type="predicted"/>
<dbReference type="Pfam" id="PF11823">
    <property type="entry name" value="Se_S_carrier"/>
    <property type="match status" value="1"/>
</dbReference>
<evidence type="ECO:0000313" key="2">
    <source>
        <dbReference type="EMBL" id="QGT49884.1"/>
    </source>
</evidence>
<dbReference type="EMBL" id="MN577567">
    <property type="protein sequence ID" value="QGT49884.1"/>
    <property type="molecule type" value="Genomic_DNA"/>
</dbReference>
<protein>
    <recommendedName>
        <fullName evidence="1">Putative Se/S carrier protein-like domain-containing protein</fullName>
    </recommendedName>
</protein>
<organism evidence="2">
    <name type="scientific">uncultured Helicobacter sp</name>
    <dbReference type="NCBI Taxonomy" id="175537"/>
    <lineage>
        <taxon>Bacteria</taxon>
        <taxon>Pseudomonadati</taxon>
        <taxon>Campylobacterota</taxon>
        <taxon>Epsilonproteobacteria</taxon>
        <taxon>Campylobacterales</taxon>
        <taxon>Helicobacteraceae</taxon>
        <taxon>Helicobacter</taxon>
        <taxon>environmental samples</taxon>
    </lineage>
</organism>
<gene>
    <name evidence="2" type="ORF">Helico4rc_0010</name>
</gene>
<accession>A0A650ELN8</accession>